<dbReference type="PROSITE" id="PS50294">
    <property type="entry name" value="WD_REPEATS_REGION"/>
    <property type="match status" value="8"/>
</dbReference>
<accession>A0A0F9ZDZ4</accession>
<evidence type="ECO:0000256" key="2">
    <source>
        <dbReference type="ARBA" id="ARBA00022737"/>
    </source>
</evidence>
<evidence type="ECO:0000313" key="6">
    <source>
        <dbReference type="Proteomes" id="UP000034112"/>
    </source>
</evidence>
<dbReference type="PANTHER" id="PTHR44019:SF8">
    <property type="entry name" value="POC1 CENTRIOLAR PROTEIN HOMOLOG"/>
    <property type="match status" value="1"/>
</dbReference>
<keyword evidence="1 3" id="KW-0853">WD repeat</keyword>
<dbReference type="EMBL" id="JOKZ01000404">
    <property type="protein sequence ID" value="KKO98596.1"/>
    <property type="molecule type" value="Genomic_DNA"/>
</dbReference>
<dbReference type="InterPro" id="IPR001680">
    <property type="entry name" value="WD40_rpt"/>
</dbReference>
<feature type="repeat" description="WD" evidence="3">
    <location>
        <begin position="742"/>
        <end position="783"/>
    </location>
</feature>
<dbReference type="InterPro" id="IPR050505">
    <property type="entry name" value="WDR55/POC1"/>
</dbReference>
<evidence type="ECO:0000256" key="3">
    <source>
        <dbReference type="PROSITE-ProRule" id="PRU00221"/>
    </source>
</evidence>
<dbReference type="InterPro" id="IPR036322">
    <property type="entry name" value="WD40_repeat_dom_sf"/>
</dbReference>
<dbReference type="Pfam" id="PF00400">
    <property type="entry name" value="WD40"/>
    <property type="match status" value="8"/>
</dbReference>
<dbReference type="FunFam" id="3.40.50.300:FF:001638">
    <property type="entry name" value="NACHT and WD40 domain protein"/>
    <property type="match status" value="1"/>
</dbReference>
<dbReference type="AlphaFoldDB" id="A0A0F9ZDZ4"/>
<feature type="repeat" description="WD" evidence="3">
    <location>
        <begin position="910"/>
        <end position="951"/>
    </location>
</feature>
<dbReference type="InterPro" id="IPR007111">
    <property type="entry name" value="NACHT_NTPase"/>
</dbReference>
<evidence type="ECO:0000313" key="5">
    <source>
        <dbReference type="EMBL" id="KKO98596.1"/>
    </source>
</evidence>
<sequence>MNSTTPHPYDITNNTFGNDVRIHQGDIHNYDSHAPSQADPCLVDLRTTDPRDDKTRIEETKGNLLKDSYCWILEHADFQIWLNDPQCRLLWIKGDPGKGKTMLLCGIINELEKLKAYRLSYFFCQATETGLRSATAVLRGLIYSLVIQQPSLLSHVREKYDRAGKQLFEDRNAWTALSKIFKSILDDPSLKDVVLLIDALDECTEGLLSLLHLIREISSTSYAKWIVSSRNWPSIEVELQNFKQSIGLCLELNEHSISTAVQNYVHYKVDLLAQKHGYNDIIRETIEQKLVSRADNTFLWVALVCQSLNNYRSGRALEKLESYPQGLDSLYERMLDQISKSFDDRDVSLCKQVLTIVSTVYRPVTLHELHSLIRYPEEFTEDISSFTEIIRLCGSFLAIRNDTVYFVHQSAKEYLTTDKVWSTISASSQSDIHYTIFSQSLQSMHNKLRRDIYCLGTPGYHVDQIQLYNPDPLIAVRYSCVYWIDHLCDGNIGHNMKDALQVGGLVDMFLCHHFLHWLEALSLLHCVPEGVLAIARLTDLLEEQTPRSRVLSLVQDARRFIFRHKRVIESTPLQVYVSALIFSPLQSEIRNIFKDEEPPWMLLKPTVEAGWDACLQTLEGHTNLVNSVVFSPDGQRLASGSSDGTIKIWDVNSGSCQTLECYNSVLSIIFSPDGQQLASGLSDGVIKVWDVKENSFYLQTSKSFDCQVYSVIFSMNGQRLAFGLFNGIIGVWDMKSTYLQAFEGHEESVLSVVFSPNNQLLASGSSDKTIKVWDINSGACLQTLEDHDGSVNSVIFCPNRHRLISGSSDSTIRVWDIDSGVCLQMLEDCENWVNSVVFSPDGQQLASGSEDGTVRVWDIESDACLHTFKGHNLAINSVAFSLNGQQLASGSEDNTIRIWDVKPDDYLQTQGDHNDIVCTVIFSPDGQQLASGSEDGTVRVWDTKSGACLQILESYSQDFTAFSPNSQRLATASYDGTIEIWDVSSGICLQTFHDSLHGGVIAFDATDDSNLITASGVFRISASMKKTPPEVLSADIDFHHYSLSSDETWIMKDNKPLIWLPPEYRPNVSAVFGPTVAIGCMSGRVLIMRFSID</sequence>
<dbReference type="Gene3D" id="3.40.50.300">
    <property type="entry name" value="P-loop containing nucleotide triphosphate hydrolases"/>
    <property type="match status" value="1"/>
</dbReference>
<dbReference type="InterPro" id="IPR019775">
    <property type="entry name" value="WD40_repeat_CS"/>
</dbReference>
<proteinExistence type="predicted"/>
<evidence type="ECO:0000256" key="1">
    <source>
        <dbReference type="ARBA" id="ARBA00022574"/>
    </source>
</evidence>
<dbReference type="Proteomes" id="UP000034112">
    <property type="component" value="Unassembled WGS sequence"/>
</dbReference>
<dbReference type="Pfam" id="PF24883">
    <property type="entry name" value="NPHP3_N"/>
    <property type="match status" value="1"/>
</dbReference>
<gene>
    <name evidence="5" type="ORF">THAR02_09295</name>
</gene>
<dbReference type="InterPro" id="IPR015943">
    <property type="entry name" value="WD40/YVTN_repeat-like_dom_sf"/>
</dbReference>
<dbReference type="Pfam" id="PF22939">
    <property type="entry name" value="WHD_GPIID"/>
    <property type="match status" value="1"/>
</dbReference>
<feature type="repeat" description="WD" evidence="3">
    <location>
        <begin position="961"/>
        <end position="991"/>
    </location>
</feature>
<organism evidence="5 6">
    <name type="scientific">Trichoderma harzianum</name>
    <name type="common">Hypocrea lixii</name>
    <dbReference type="NCBI Taxonomy" id="5544"/>
    <lineage>
        <taxon>Eukaryota</taxon>
        <taxon>Fungi</taxon>
        <taxon>Dikarya</taxon>
        <taxon>Ascomycota</taxon>
        <taxon>Pezizomycotina</taxon>
        <taxon>Sordariomycetes</taxon>
        <taxon>Hypocreomycetidae</taxon>
        <taxon>Hypocreales</taxon>
        <taxon>Hypocreaceae</taxon>
        <taxon>Trichoderma</taxon>
    </lineage>
</organism>
<feature type="repeat" description="WD" evidence="3">
    <location>
        <begin position="784"/>
        <end position="825"/>
    </location>
</feature>
<dbReference type="InterPro" id="IPR056884">
    <property type="entry name" value="NPHP3-like_N"/>
</dbReference>
<protein>
    <recommendedName>
        <fullName evidence="4">NACHT domain-containing protein</fullName>
    </recommendedName>
</protein>
<dbReference type="InterPro" id="IPR054471">
    <property type="entry name" value="GPIID_WHD"/>
</dbReference>
<dbReference type="OrthoDB" id="538223at2759"/>
<dbReference type="PANTHER" id="PTHR44019">
    <property type="entry name" value="WD REPEAT-CONTAINING PROTEIN 55"/>
    <property type="match status" value="1"/>
</dbReference>
<feature type="repeat" description="WD" evidence="3">
    <location>
        <begin position="663"/>
        <end position="699"/>
    </location>
</feature>
<comment type="caution">
    <text evidence="5">The sequence shown here is derived from an EMBL/GenBank/DDBJ whole genome shotgun (WGS) entry which is preliminary data.</text>
</comment>
<dbReference type="SUPFAM" id="SSF50998">
    <property type="entry name" value="Quinoprotein alcohol dehydrogenase-like"/>
    <property type="match status" value="1"/>
</dbReference>
<dbReference type="Gene3D" id="2.130.10.10">
    <property type="entry name" value="YVTN repeat-like/Quinoprotein amine dehydrogenase"/>
    <property type="match status" value="4"/>
</dbReference>
<dbReference type="SUPFAM" id="SSF50978">
    <property type="entry name" value="WD40 repeat-like"/>
    <property type="match status" value="2"/>
</dbReference>
<feature type="repeat" description="WD" evidence="3">
    <location>
        <begin position="826"/>
        <end position="867"/>
    </location>
</feature>
<feature type="repeat" description="WD" evidence="3">
    <location>
        <begin position="618"/>
        <end position="659"/>
    </location>
</feature>
<dbReference type="CDD" id="cd00200">
    <property type="entry name" value="WD40"/>
    <property type="match status" value="1"/>
</dbReference>
<dbReference type="PROSITE" id="PS50082">
    <property type="entry name" value="WD_REPEATS_2"/>
    <property type="match status" value="8"/>
</dbReference>
<dbReference type="PROSITE" id="PS50837">
    <property type="entry name" value="NACHT"/>
    <property type="match status" value="1"/>
</dbReference>
<feature type="domain" description="NACHT" evidence="4">
    <location>
        <begin position="88"/>
        <end position="230"/>
    </location>
</feature>
<dbReference type="SMART" id="SM00320">
    <property type="entry name" value="WD40"/>
    <property type="match status" value="9"/>
</dbReference>
<dbReference type="InterPro" id="IPR011047">
    <property type="entry name" value="Quinoprotein_ADH-like_sf"/>
</dbReference>
<dbReference type="SUPFAM" id="SSF52540">
    <property type="entry name" value="P-loop containing nucleoside triphosphate hydrolases"/>
    <property type="match status" value="1"/>
</dbReference>
<dbReference type="PRINTS" id="PR00320">
    <property type="entry name" value="GPROTEINBRPT"/>
</dbReference>
<dbReference type="InterPro" id="IPR020472">
    <property type="entry name" value="WD40_PAC1"/>
</dbReference>
<dbReference type="InterPro" id="IPR027417">
    <property type="entry name" value="P-loop_NTPase"/>
</dbReference>
<dbReference type="PROSITE" id="PS00678">
    <property type="entry name" value="WD_REPEATS_1"/>
    <property type="match status" value="8"/>
</dbReference>
<feature type="repeat" description="WD" evidence="3">
    <location>
        <begin position="868"/>
        <end position="909"/>
    </location>
</feature>
<keyword evidence="2" id="KW-0677">Repeat</keyword>
<name>A0A0F9ZDZ4_TRIHA</name>
<dbReference type="OMA" id="CQATETG"/>
<reference evidence="6" key="1">
    <citation type="journal article" date="2015" name="Genome Announc.">
        <title>Draft whole-genome sequence of the biocontrol agent Trichoderma harzianum T6776.</title>
        <authorList>
            <person name="Baroncelli R."/>
            <person name="Piaggeschi G."/>
            <person name="Fiorini L."/>
            <person name="Bertolini E."/>
            <person name="Zapparata A."/>
            <person name="Pe M.E."/>
            <person name="Sarrocco S."/>
            <person name="Vannacci G."/>
        </authorList>
    </citation>
    <scope>NUCLEOTIDE SEQUENCE [LARGE SCALE GENOMIC DNA]</scope>
    <source>
        <strain evidence="6">T6776</strain>
    </source>
</reference>
<evidence type="ECO:0000259" key="4">
    <source>
        <dbReference type="PROSITE" id="PS50837"/>
    </source>
</evidence>